<dbReference type="InterPro" id="IPR000073">
    <property type="entry name" value="AB_hydrolase_1"/>
</dbReference>
<name>A0ABW2AHB3_9MICO</name>
<dbReference type="Pfam" id="PF00561">
    <property type="entry name" value="Abhydrolase_1"/>
    <property type="match status" value="1"/>
</dbReference>
<gene>
    <name evidence="11" type="ORF">ACFQDH_13940</name>
</gene>
<reference evidence="12" key="1">
    <citation type="journal article" date="2019" name="Int. J. Syst. Evol. Microbiol.">
        <title>The Global Catalogue of Microorganisms (GCM) 10K type strain sequencing project: providing services to taxonomists for standard genome sequencing and annotation.</title>
        <authorList>
            <consortium name="The Broad Institute Genomics Platform"/>
            <consortium name="The Broad Institute Genome Sequencing Center for Infectious Disease"/>
            <person name="Wu L."/>
            <person name="Ma J."/>
        </authorList>
    </citation>
    <scope>NUCLEOTIDE SEQUENCE [LARGE SCALE GENOMIC DNA]</scope>
    <source>
        <strain evidence="12">CCUG 58127</strain>
    </source>
</reference>
<dbReference type="EMBL" id="JBHSWH010000001">
    <property type="protein sequence ID" value="MFC6706327.1"/>
    <property type="molecule type" value="Genomic_DNA"/>
</dbReference>
<evidence type="ECO:0000313" key="11">
    <source>
        <dbReference type="EMBL" id="MFC6706327.1"/>
    </source>
</evidence>
<dbReference type="InterPro" id="IPR029058">
    <property type="entry name" value="AB_hydrolase_fold"/>
</dbReference>
<comment type="catalytic activity">
    <reaction evidence="1">
        <text>Release of N-terminal proline from a peptide.</text>
        <dbReference type="EC" id="3.4.11.5"/>
    </reaction>
</comment>
<keyword evidence="7" id="KW-0645">Protease</keyword>
<dbReference type="PANTHER" id="PTHR43722:SF1">
    <property type="entry name" value="PROLINE IMINOPEPTIDASE"/>
    <property type="match status" value="1"/>
</dbReference>
<evidence type="ECO:0000313" key="12">
    <source>
        <dbReference type="Proteomes" id="UP001596298"/>
    </source>
</evidence>
<dbReference type="Proteomes" id="UP001596298">
    <property type="component" value="Unassembled WGS sequence"/>
</dbReference>
<evidence type="ECO:0000256" key="3">
    <source>
        <dbReference type="ARBA" id="ARBA00010088"/>
    </source>
</evidence>
<dbReference type="PANTHER" id="PTHR43722">
    <property type="entry name" value="PROLINE IMINOPEPTIDASE"/>
    <property type="match status" value="1"/>
</dbReference>
<dbReference type="GO" id="GO:0016787">
    <property type="term" value="F:hydrolase activity"/>
    <property type="evidence" value="ECO:0007669"/>
    <property type="project" value="UniProtKB-KW"/>
</dbReference>
<keyword evidence="6" id="KW-0963">Cytoplasm</keyword>
<dbReference type="SUPFAM" id="SSF53474">
    <property type="entry name" value="alpha/beta-Hydrolases"/>
    <property type="match status" value="1"/>
</dbReference>
<dbReference type="Gene3D" id="3.40.50.1820">
    <property type="entry name" value="alpha/beta hydrolase"/>
    <property type="match status" value="1"/>
</dbReference>
<evidence type="ECO:0000256" key="4">
    <source>
        <dbReference type="ARBA" id="ARBA00012568"/>
    </source>
</evidence>
<dbReference type="InterPro" id="IPR002410">
    <property type="entry name" value="Peptidase_S33"/>
</dbReference>
<dbReference type="RefSeq" id="WP_382402277.1">
    <property type="nucleotide sequence ID" value="NZ_JBHSWH010000001.1"/>
</dbReference>
<proteinExistence type="inferred from homology"/>
<dbReference type="PRINTS" id="PR00793">
    <property type="entry name" value="PROAMNOPTASE"/>
</dbReference>
<evidence type="ECO:0000256" key="1">
    <source>
        <dbReference type="ARBA" id="ARBA00001585"/>
    </source>
</evidence>
<evidence type="ECO:0000256" key="9">
    <source>
        <dbReference type="ARBA" id="ARBA00029605"/>
    </source>
</evidence>
<evidence type="ECO:0000256" key="5">
    <source>
        <dbReference type="ARBA" id="ARBA00022438"/>
    </source>
</evidence>
<keyword evidence="8 11" id="KW-0378">Hydrolase</keyword>
<comment type="subcellular location">
    <subcellularLocation>
        <location evidence="2">Cytoplasm</location>
    </subcellularLocation>
</comment>
<evidence type="ECO:0000256" key="7">
    <source>
        <dbReference type="ARBA" id="ARBA00022670"/>
    </source>
</evidence>
<keyword evidence="5" id="KW-0031">Aminopeptidase</keyword>
<evidence type="ECO:0000256" key="8">
    <source>
        <dbReference type="ARBA" id="ARBA00022801"/>
    </source>
</evidence>
<evidence type="ECO:0000256" key="2">
    <source>
        <dbReference type="ARBA" id="ARBA00004496"/>
    </source>
</evidence>
<sequence length="244" mass="26556">MDHRFIAARDGVSLQVAATVDGPDVVVLSGGPGCVHYLADESLAPRGFRAWFPDPRGVGRSGGGGHDLATAIADVEDIRRELGLETWLVLGHSWGSDLAVRYALDHPDRVSGVVGVAGRGLQYDRFWSAEYERLQHTEDVFDIDFVPEVHEALKASFRGWIHEPELFRALADSPVPMRFVAAAEDIRPSWPLRQLAELVPSARFSEVPGVVHNFWSTDPPVWVATVTAACAELTRAVAAQGAKG</sequence>
<feature type="domain" description="AB hydrolase-1" evidence="10">
    <location>
        <begin position="25"/>
        <end position="188"/>
    </location>
</feature>
<evidence type="ECO:0000256" key="6">
    <source>
        <dbReference type="ARBA" id="ARBA00022490"/>
    </source>
</evidence>
<evidence type="ECO:0000259" key="10">
    <source>
        <dbReference type="Pfam" id="PF00561"/>
    </source>
</evidence>
<keyword evidence="12" id="KW-1185">Reference proteome</keyword>
<dbReference type="EC" id="3.4.11.5" evidence="4"/>
<comment type="similarity">
    <text evidence="3">Belongs to the peptidase S33 family.</text>
</comment>
<comment type="caution">
    <text evidence="11">The sequence shown here is derived from an EMBL/GenBank/DDBJ whole genome shotgun (WGS) entry which is preliminary data.</text>
</comment>
<dbReference type="InterPro" id="IPR005944">
    <property type="entry name" value="Pro_iminopeptidase"/>
</dbReference>
<organism evidence="11 12">
    <name type="scientific">Flexivirga alba</name>
    <dbReference type="NCBI Taxonomy" id="702742"/>
    <lineage>
        <taxon>Bacteria</taxon>
        <taxon>Bacillati</taxon>
        <taxon>Actinomycetota</taxon>
        <taxon>Actinomycetes</taxon>
        <taxon>Micrococcales</taxon>
        <taxon>Dermacoccaceae</taxon>
        <taxon>Flexivirga</taxon>
    </lineage>
</organism>
<accession>A0ABW2AHB3</accession>
<protein>
    <recommendedName>
        <fullName evidence="4">prolyl aminopeptidase</fullName>
        <ecNumber evidence="4">3.4.11.5</ecNumber>
    </recommendedName>
    <alternativeName>
        <fullName evidence="9">Prolyl aminopeptidase</fullName>
    </alternativeName>
</protein>